<keyword evidence="1" id="KW-1133">Transmembrane helix</keyword>
<sequence>MRAVRTVLVVVAAATIIAATVAIVLNIRP</sequence>
<keyword evidence="1" id="KW-0812">Transmembrane</keyword>
<protein>
    <submittedName>
        <fullName evidence="2">Uncharacterized protein</fullName>
    </submittedName>
</protein>
<keyword evidence="1" id="KW-0472">Membrane</keyword>
<feature type="transmembrane region" description="Helical" evidence="1">
    <location>
        <begin position="7"/>
        <end position="27"/>
    </location>
</feature>
<accession>A0ABU0SG30</accession>
<proteinExistence type="predicted"/>
<reference evidence="2 3" key="1">
    <citation type="submission" date="2023-07" db="EMBL/GenBank/DDBJ databases">
        <title>Comparative genomics of wheat-associated soil bacteria to identify genetic determinants of phenazine resistance.</title>
        <authorList>
            <person name="Mouncey N."/>
        </authorList>
    </citation>
    <scope>NUCLEOTIDE SEQUENCE [LARGE SCALE GENOMIC DNA]</scope>
    <source>
        <strain evidence="2 3">V2I4</strain>
    </source>
</reference>
<gene>
    <name evidence="2" type="ORF">QF035_000107</name>
</gene>
<keyword evidence="3" id="KW-1185">Reference proteome</keyword>
<evidence type="ECO:0000313" key="2">
    <source>
        <dbReference type="EMBL" id="MDQ1022525.1"/>
    </source>
</evidence>
<dbReference type="Proteomes" id="UP001230328">
    <property type="component" value="Unassembled WGS sequence"/>
</dbReference>
<dbReference type="EMBL" id="JAUSZI010000002">
    <property type="protein sequence ID" value="MDQ1022525.1"/>
    <property type="molecule type" value="Genomic_DNA"/>
</dbReference>
<evidence type="ECO:0000256" key="1">
    <source>
        <dbReference type="SAM" id="Phobius"/>
    </source>
</evidence>
<organism evidence="2 3">
    <name type="scientific">Streptomyces umbrinus</name>
    <dbReference type="NCBI Taxonomy" id="67370"/>
    <lineage>
        <taxon>Bacteria</taxon>
        <taxon>Bacillati</taxon>
        <taxon>Actinomycetota</taxon>
        <taxon>Actinomycetes</taxon>
        <taxon>Kitasatosporales</taxon>
        <taxon>Streptomycetaceae</taxon>
        <taxon>Streptomyces</taxon>
        <taxon>Streptomyces phaeochromogenes group</taxon>
    </lineage>
</organism>
<comment type="caution">
    <text evidence="2">The sequence shown here is derived from an EMBL/GenBank/DDBJ whole genome shotgun (WGS) entry which is preliminary data.</text>
</comment>
<evidence type="ECO:0000313" key="3">
    <source>
        <dbReference type="Proteomes" id="UP001230328"/>
    </source>
</evidence>
<name>A0ABU0SG30_9ACTN</name>